<evidence type="ECO:0000259" key="1">
    <source>
        <dbReference type="PROSITE" id="PS50222"/>
    </source>
</evidence>
<name>A0ABM1LDS3_GEKJA</name>
<feature type="non-terminal residue" evidence="3">
    <location>
        <position position="130"/>
    </location>
</feature>
<dbReference type="GeneID" id="107125173"/>
<dbReference type="PROSITE" id="PS50222">
    <property type="entry name" value="EF_HAND_2"/>
    <property type="match status" value="1"/>
</dbReference>
<dbReference type="Proteomes" id="UP000694871">
    <property type="component" value="Unplaced"/>
</dbReference>
<organism evidence="2 3">
    <name type="scientific">Gekko japonicus</name>
    <name type="common">Schlegel's Japanese gecko</name>
    <dbReference type="NCBI Taxonomy" id="146911"/>
    <lineage>
        <taxon>Eukaryota</taxon>
        <taxon>Metazoa</taxon>
        <taxon>Chordata</taxon>
        <taxon>Craniata</taxon>
        <taxon>Vertebrata</taxon>
        <taxon>Euteleostomi</taxon>
        <taxon>Lepidosauria</taxon>
        <taxon>Squamata</taxon>
        <taxon>Bifurcata</taxon>
        <taxon>Gekkota</taxon>
        <taxon>Gekkonidae</taxon>
        <taxon>Gekkoninae</taxon>
        <taxon>Gekko</taxon>
    </lineage>
</organism>
<feature type="domain" description="EF-hand" evidence="1">
    <location>
        <begin position="51"/>
        <end position="86"/>
    </location>
</feature>
<dbReference type="SUPFAM" id="SSF47473">
    <property type="entry name" value="EF-hand"/>
    <property type="match status" value="1"/>
</dbReference>
<sequence>KEHFLSCYWSVNSPALKHHDPSLPYLEQYRIDCQQFRLLYHLLSPWARCANKDSLALWTFRLLDENLDGLINFKEFACVLDTMYYGSFTHKLKLLFKLHIPPAFTEVESLSPSKGAQLSKEELIHFSLLN</sequence>
<dbReference type="InterPro" id="IPR011992">
    <property type="entry name" value="EF-hand-dom_pair"/>
</dbReference>
<gene>
    <name evidence="3" type="primary">LOC107125173</name>
</gene>
<dbReference type="InterPro" id="IPR002048">
    <property type="entry name" value="EF_hand_dom"/>
</dbReference>
<reference evidence="3" key="1">
    <citation type="submission" date="2025-08" db="UniProtKB">
        <authorList>
            <consortium name="RefSeq"/>
        </authorList>
    </citation>
    <scope>IDENTIFICATION</scope>
</reference>
<evidence type="ECO:0000313" key="3">
    <source>
        <dbReference type="RefSeq" id="XP_015284110.1"/>
    </source>
</evidence>
<evidence type="ECO:0000313" key="2">
    <source>
        <dbReference type="Proteomes" id="UP000694871"/>
    </source>
</evidence>
<proteinExistence type="predicted"/>
<feature type="non-terminal residue" evidence="3">
    <location>
        <position position="1"/>
    </location>
</feature>
<dbReference type="RefSeq" id="XP_015284110.1">
    <property type="nucleotide sequence ID" value="XM_015428624.1"/>
</dbReference>
<keyword evidence="2" id="KW-1185">Reference proteome</keyword>
<accession>A0ABM1LDS3</accession>
<dbReference type="Gene3D" id="1.10.238.10">
    <property type="entry name" value="EF-hand"/>
    <property type="match status" value="1"/>
</dbReference>
<protein>
    <submittedName>
        <fullName evidence="3">TBC1 domain family member 8B-like</fullName>
    </submittedName>
</protein>